<feature type="compositionally biased region" description="Polar residues" evidence="2">
    <location>
        <begin position="7"/>
        <end position="18"/>
    </location>
</feature>
<dbReference type="InterPro" id="IPR013087">
    <property type="entry name" value="Znf_C2H2_type"/>
</dbReference>
<keyword evidence="1" id="KW-0479">Metal-binding</keyword>
<reference evidence="4 5" key="1">
    <citation type="journal article" date="2016" name="Genome Biol. Evol.">
        <title>Gene Family Evolution Reflects Adaptation to Soil Environmental Stressors in the Genome of the Collembolan Orchesella cincta.</title>
        <authorList>
            <person name="Faddeeva-Vakhrusheva A."/>
            <person name="Derks M.F."/>
            <person name="Anvar S.Y."/>
            <person name="Agamennone V."/>
            <person name="Suring W."/>
            <person name="Smit S."/>
            <person name="van Straalen N.M."/>
            <person name="Roelofs D."/>
        </authorList>
    </citation>
    <scope>NUCLEOTIDE SEQUENCE [LARGE SCALE GENOMIC DNA]</scope>
    <source>
        <tissue evidence="4">Mixed pool</tissue>
    </source>
</reference>
<dbReference type="PROSITE" id="PS50157">
    <property type="entry name" value="ZINC_FINGER_C2H2_2"/>
    <property type="match status" value="1"/>
</dbReference>
<evidence type="ECO:0000313" key="5">
    <source>
        <dbReference type="Proteomes" id="UP000094527"/>
    </source>
</evidence>
<dbReference type="Proteomes" id="UP000094527">
    <property type="component" value="Unassembled WGS sequence"/>
</dbReference>
<keyword evidence="1" id="KW-0862">Zinc</keyword>
<comment type="caution">
    <text evidence="4">The sequence shown here is derived from an EMBL/GenBank/DDBJ whole genome shotgun (WGS) entry which is preliminary data.</text>
</comment>
<evidence type="ECO:0000256" key="1">
    <source>
        <dbReference type="PROSITE-ProRule" id="PRU00042"/>
    </source>
</evidence>
<feature type="region of interest" description="Disordered" evidence="2">
    <location>
        <begin position="1"/>
        <end position="28"/>
    </location>
</feature>
<organism evidence="4 5">
    <name type="scientific">Orchesella cincta</name>
    <name type="common">Springtail</name>
    <name type="synonym">Podura cincta</name>
    <dbReference type="NCBI Taxonomy" id="48709"/>
    <lineage>
        <taxon>Eukaryota</taxon>
        <taxon>Metazoa</taxon>
        <taxon>Ecdysozoa</taxon>
        <taxon>Arthropoda</taxon>
        <taxon>Hexapoda</taxon>
        <taxon>Collembola</taxon>
        <taxon>Entomobryomorpha</taxon>
        <taxon>Entomobryoidea</taxon>
        <taxon>Orchesellidae</taxon>
        <taxon>Orchesellinae</taxon>
        <taxon>Orchesella</taxon>
    </lineage>
</organism>
<feature type="domain" description="C2H2-type" evidence="3">
    <location>
        <begin position="50"/>
        <end position="77"/>
    </location>
</feature>
<keyword evidence="5" id="KW-1185">Reference proteome</keyword>
<sequence length="93" mass="10269">MEASRILQGQNLTEQEVPQQCFGRADTEPIPPEVASVTTEENLNHQTAVRKCFICQASFSLQSELSDHLSSEHGQQPVVKFGCKPCGVEFSSF</sequence>
<proteinExistence type="predicted"/>
<evidence type="ECO:0000313" key="4">
    <source>
        <dbReference type="EMBL" id="ODM86613.1"/>
    </source>
</evidence>
<keyword evidence="1" id="KW-0863">Zinc-finger</keyword>
<dbReference type="AlphaFoldDB" id="A0A1D2M0X6"/>
<evidence type="ECO:0000259" key="3">
    <source>
        <dbReference type="PROSITE" id="PS50157"/>
    </source>
</evidence>
<dbReference type="PROSITE" id="PS00028">
    <property type="entry name" value="ZINC_FINGER_C2H2_1"/>
    <property type="match status" value="1"/>
</dbReference>
<name>A0A1D2M0X6_ORCCI</name>
<accession>A0A1D2M0X6</accession>
<protein>
    <submittedName>
        <fullName evidence="4">Zinc finger protein-likeOZF</fullName>
    </submittedName>
</protein>
<evidence type="ECO:0000256" key="2">
    <source>
        <dbReference type="SAM" id="MobiDB-lite"/>
    </source>
</evidence>
<dbReference type="Gene3D" id="3.30.160.60">
    <property type="entry name" value="Classic Zinc Finger"/>
    <property type="match status" value="1"/>
</dbReference>
<gene>
    <name evidence="4" type="ORF">Ocin01_20069</name>
</gene>
<dbReference type="EMBL" id="LJIJ01008010">
    <property type="protein sequence ID" value="ODM86613.1"/>
    <property type="molecule type" value="Genomic_DNA"/>
</dbReference>
<dbReference type="GO" id="GO:0008270">
    <property type="term" value="F:zinc ion binding"/>
    <property type="evidence" value="ECO:0007669"/>
    <property type="project" value="UniProtKB-KW"/>
</dbReference>